<dbReference type="HOGENOM" id="CLU_2129740_0_0_10"/>
<keyword evidence="2" id="KW-1185">Reference proteome</keyword>
<dbReference type="Proteomes" id="UP000016160">
    <property type="component" value="Chromosome"/>
</dbReference>
<dbReference type="RefSeq" id="WP_038531823.1">
    <property type="nucleotide sequence ID" value="NZ_HG315671.1"/>
</dbReference>
<accession>T2KP87</accession>
<gene>
    <name evidence="1" type="ORF">BN863_28580</name>
</gene>
<protein>
    <submittedName>
        <fullName evidence="1">Uncharacterized protein</fullName>
    </submittedName>
</protein>
<dbReference type="EMBL" id="HG315671">
    <property type="protein sequence ID" value="CDF80570.1"/>
    <property type="molecule type" value="Genomic_DNA"/>
</dbReference>
<dbReference type="STRING" id="1347342.BN863_28580"/>
<dbReference type="PATRIC" id="fig|1347342.6.peg.2877"/>
<evidence type="ECO:0000313" key="1">
    <source>
        <dbReference type="EMBL" id="CDF80570.1"/>
    </source>
</evidence>
<proteinExistence type="predicted"/>
<reference evidence="1 2" key="1">
    <citation type="journal article" date="2013" name="Appl. Environ. Microbiol.">
        <title>The genome of the alga-associated marine flavobacterium Formosa agariphila KMM 3901T reveals a broad potential for degradation of algal polysaccharides.</title>
        <authorList>
            <person name="Mann A.J."/>
            <person name="Hahnke R.L."/>
            <person name="Huang S."/>
            <person name="Werner J."/>
            <person name="Xing P."/>
            <person name="Barbeyron T."/>
            <person name="Huettel B."/>
            <person name="Stueber K."/>
            <person name="Reinhardt R."/>
            <person name="Harder J."/>
            <person name="Gloeckner F.O."/>
            <person name="Amann R.I."/>
            <person name="Teeling H."/>
        </authorList>
    </citation>
    <scope>NUCLEOTIDE SEQUENCE [LARGE SCALE GENOMIC DNA]</scope>
    <source>
        <strain evidence="2">DSM 15362 / KCTC 12365 / LMG 23005 / KMM 3901</strain>
    </source>
</reference>
<organism evidence="1 2">
    <name type="scientific">Formosa agariphila (strain DSM 15362 / KCTC 12365 / LMG 23005 / KMM 3901 / M-2Alg 35-1)</name>
    <dbReference type="NCBI Taxonomy" id="1347342"/>
    <lineage>
        <taxon>Bacteria</taxon>
        <taxon>Pseudomonadati</taxon>
        <taxon>Bacteroidota</taxon>
        <taxon>Flavobacteriia</taxon>
        <taxon>Flavobacteriales</taxon>
        <taxon>Flavobacteriaceae</taxon>
        <taxon>Formosa</taxon>
    </lineage>
</organism>
<name>T2KP87_FORAG</name>
<sequence>MSQEYQKYTDITQDMNLQWEAKFGKKRISDLSIETSDGETVNFVIRKPDRQVLEAMGKHAAVKNVSATNKVLISNCVLGGDMEALEKDGEVYIEVLAQLNMLKQQAKATVKKR</sequence>
<dbReference type="OrthoDB" id="1446831at2"/>
<evidence type="ECO:0000313" key="2">
    <source>
        <dbReference type="Proteomes" id="UP000016160"/>
    </source>
</evidence>
<dbReference type="AlphaFoldDB" id="T2KP87"/>